<organism evidence="2 3">
    <name type="scientific">Cirrhinus mrigala</name>
    <name type="common">Mrigala</name>
    <dbReference type="NCBI Taxonomy" id="683832"/>
    <lineage>
        <taxon>Eukaryota</taxon>
        <taxon>Metazoa</taxon>
        <taxon>Chordata</taxon>
        <taxon>Craniata</taxon>
        <taxon>Vertebrata</taxon>
        <taxon>Euteleostomi</taxon>
        <taxon>Actinopterygii</taxon>
        <taxon>Neopterygii</taxon>
        <taxon>Teleostei</taxon>
        <taxon>Ostariophysi</taxon>
        <taxon>Cypriniformes</taxon>
        <taxon>Cyprinidae</taxon>
        <taxon>Labeoninae</taxon>
        <taxon>Labeonini</taxon>
        <taxon>Cirrhinus</taxon>
    </lineage>
</organism>
<accession>A0ABD0MHD2</accession>
<reference evidence="2 3" key="1">
    <citation type="submission" date="2024-05" db="EMBL/GenBank/DDBJ databases">
        <title>Genome sequencing and assembly of Indian major carp, Cirrhinus mrigala (Hamilton, 1822).</title>
        <authorList>
            <person name="Mohindra V."/>
            <person name="Chowdhury L.M."/>
            <person name="Lal K."/>
            <person name="Jena J.K."/>
        </authorList>
    </citation>
    <scope>NUCLEOTIDE SEQUENCE [LARGE SCALE GENOMIC DNA]</scope>
    <source>
        <strain evidence="2">CM1030</strain>
        <tissue evidence="2">Blood</tissue>
    </source>
</reference>
<dbReference type="Proteomes" id="UP001529510">
    <property type="component" value="Unassembled WGS sequence"/>
</dbReference>
<feature type="region of interest" description="Disordered" evidence="1">
    <location>
        <begin position="1"/>
        <end position="24"/>
    </location>
</feature>
<dbReference type="EMBL" id="JAMKFB020000399">
    <property type="protein sequence ID" value="KAL0149615.1"/>
    <property type="molecule type" value="Genomic_DNA"/>
</dbReference>
<comment type="caution">
    <text evidence="2">The sequence shown here is derived from an EMBL/GenBank/DDBJ whole genome shotgun (WGS) entry which is preliminary data.</text>
</comment>
<evidence type="ECO:0000313" key="2">
    <source>
        <dbReference type="EMBL" id="KAL0149615.1"/>
    </source>
</evidence>
<feature type="non-terminal residue" evidence="2">
    <location>
        <position position="71"/>
    </location>
</feature>
<dbReference type="AlphaFoldDB" id="A0ABD0MHD2"/>
<evidence type="ECO:0000313" key="3">
    <source>
        <dbReference type="Proteomes" id="UP001529510"/>
    </source>
</evidence>
<gene>
    <name evidence="2" type="ORF">M9458_055142</name>
</gene>
<keyword evidence="3" id="KW-1185">Reference proteome</keyword>
<name>A0ABD0MHD2_CIRMR</name>
<proteinExistence type="predicted"/>
<evidence type="ECO:0000256" key="1">
    <source>
        <dbReference type="SAM" id="MobiDB-lite"/>
    </source>
</evidence>
<feature type="non-terminal residue" evidence="2">
    <location>
        <position position="1"/>
    </location>
</feature>
<protein>
    <submittedName>
        <fullName evidence="2">Uncharacterized protein</fullName>
    </submittedName>
</protein>
<sequence length="71" mass="7549">GRLGYQLPHSPPKSRKFPFPPSKPLLNATNMSEGPCVLHCASPVNAPVETLIVAAQKPLVTFVAGECGFPH</sequence>